<feature type="compositionally biased region" description="Basic and acidic residues" evidence="1">
    <location>
        <begin position="73"/>
        <end position="85"/>
    </location>
</feature>
<sequence length="161" mass="17958">MVKKESKNSDGLKTYIFKADPHSMEGKWLSTQTNRTLSLKILIKKAVRQYGMVDVNSLAIDDFVTNPDTDLASGKDSKSVIKEDNSNSPSSNLSNRSRFDEDTKENSPNSTTKTNISEDSQNGTDTDLKDSKIKSDNEKESQNYADKLKKMLPPDMTEGIN</sequence>
<feature type="compositionally biased region" description="Basic and acidic residues" evidence="1">
    <location>
        <begin position="126"/>
        <end position="149"/>
    </location>
</feature>
<feature type="compositionally biased region" description="Polar residues" evidence="1">
    <location>
        <begin position="106"/>
        <end position="125"/>
    </location>
</feature>
<dbReference type="RefSeq" id="WP_271870344.1">
    <property type="nucleotide sequence ID" value="NZ_JAOTGU010000010.1"/>
</dbReference>
<accession>A0A9X3W9S8</accession>
<feature type="region of interest" description="Disordered" evidence="1">
    <location>
        <begin position="65"/>
        <end position="161"/>
    </location>
</feature>
<evidence type="ECO:0000313" key="2">
    <source>
        <dbReference type="EMBL" id="MDB6262421.1"/>
    </source>
</evidence>
<dbReference type="Proteomes" id="UP001143700">
    <property type="component" value="Unassembled WGS sequence"/>
</dbReference>
<reference evidence="2" key="2">
    <citation type="submission" date="2022-10" db="EMBL/GenBank/DDBJ databases">
        <authorList>
            <person name="Kostovova I."/>
            <person name="Moravkova M."/>
            <person name="Pechar R."/>
        </authorList>
    </citation>
    <scope>NUCLEOTIDE SEQUENCE</scope>
    <source>
        <strain evidence="2">M356A</strain>
    </source>
</reference>
<gene>
    <name evidence="2" type="ORF">ODV15_07650</name>
</gene>
<dbReference type="EMBL" id="JAOTGU010000010">
    <property type="protein sequence ID" value="MDB6262421.1"/>
    <property type="molecule type" value="Genomic_DNA"/>
</dbReference>
<name>A0A9X3W9S8_LACAM</name>
<proteinExistence type="predicted"/>
<comment type="caution">
    <text evidence="2">The sequence shown here is derived from an EMBL/GenBank/DDBJ whole genome shotgun (WGS) entry which is preliminary data.</text>
</comment>
<organism evidence="2 3">
    <name type="scientific">Lactobacillus amylovorus</name>
    <dbReference type="NCBI Taxonomy" id="1604"/>
    <lineage>
        <taxon>Bacteria</taxon>
        <taxon>Bacillati</taxon>
        <taxon>Bacillota</taxon>
        <taxon>Bacilli</taxon>
        <taxon>Lactobacillales</taxon>
        <taxon>Lactobacillaceae</taxon>
        <taxon>Lactobacillus</taxon>
    </lineage>
</organism>
<reference evidence="2" key="1">
    <citation type="journal article" date="2022" name="Microorganisms">
        <title>Antibiotic Susceptibility, Resistance Gene Determinants and Corresponding Genomic Regions in Lactobacillus amylovorus Isolates Derived from Wild Boars and Domestic Pigs.</title>
        <authorList>
            <person name="Moravkova M."/>
            <person name="Kostovova I."/>
            <person name="Kavanova K."/>
            <person name="Pechar R."/>
            <person name="Stanek S."/>
            <person name="Brychta A."/>
            <person name="Zeman M."/>
            <person name="Kubasova T."/>
        </authorList>
    </citation>
    <scope>NUCLEOTIDE SEQUENCE</scope>
    <source>
        <strain evidence="2">M356A</strain>
    </source>
</reference>
<protein>
    <submittedName>
        <fullName evidence="2">Uncharacterized protein</fullName>
    </submittedName>
</protein>
<evidence type="ECO:0000256" key="1">
    <source>
        <dbReference type="SAM" id="MobiDB-lite"/>
    </source>
</evidence>
<evidence type="ECO:0000313" key="3">
    <source>
        <dbReference type="Proteomes" id="UP001143700"/>
    </source>
</evidence>
<dbReference type="AlphaFoldDB" id="A0A9X3W9S8"/>
<feature type="compositionally biased region" description="Low complexity" evidence="1">
    <location>
        <begin position="86"/>
        <end position="96"/>
    </location>
</feature>